<feature type="domain" description="HMG box" evidence="6">
    <location>
        <begin position="123"/>
        <end position="189"/>
    </location>
</feature>
<feature type="compositionally biased region" description="Polar residues" evidence="4">
    <location>
        <begin position="444"/>
        <end position="453"/>
    </location>
</feature>
<dbReference type="RefSeq" id="XP_033384413.1">
    <property type="nucleotide sequence ID" value="XM_033525906.1"/>
</dbReference>
<dbReference type="SMART" id="SM00454">
    <property type="entry name" value="SAM"/>
    <property type="match status" value="1"/>
</dbReference>
<dbReference type="PROSITE" id="PS50118">
    <property type="entry name" value="HMG_BOX_2"/>
    <property type="match status" value="1"/>
</dbReference>
<dbReference type="SUPFAM" id="SSF47769">
    <property type="entry name" value="SAM/Pointed domain"/>
    <property type="match status" value="1"/>
</dbReference>
<dbReference type="GO" id="GO:0003677">
    <property type="term" value="F:DNA binding"/>
    <property type="evidence" value="ECO:0007669"/>
    <property type="project" value="UniProtKB-UniRule"/>
</dbReference>
<evidence type="ECO:0000256" key="1">
    <source>
        <dbReference type="ARBA" id="ARBA00023125"/>
    </source>
</evidence>
<feature type="compositionally biased region" description="Basic and acidic residues" evidence="4">
    <location>
        <begin position="82"/>
        <end position="95"/>
    </location>
</feature>
<evidence type="ECO:0000313" key="7">
    <source>
        <dbReference type="EMBL" id="KAF2016074.1"/>
    </source>
</evidence>
<dbReference type="InterPro" id="IPR036910">
    <property type="entry name" value="HMG_box_dom_sf"/>
</dbReference>
<feature type="compositionally biased region" description="Polar residues" evidence="4">
    <location>
        <begin position="335"/>
        <end position="348"/>
    </location>
</feature>
<evidence type="ECO:0000313" key="8">
    <source>
        <dbReference type="Proteomes" id="UP000799778"/>
    </source>
</evidence>
<feature type="domain" description="SAM" evidence="5">
    <location>
        <begin position="1"/>
        <end position="62"/>
    </location>
</feature>
<dbReference type="Proteomes" id="UP000799778">
    <property type="component" value="Unassembled WGS sequence"/>
</dbReference>
<keyword evidence="8" id="KW-1185">Reference proteome</keyword>
<feature type="region of interest" description="Disordered" evidence="4">
    <location>
        <begin position="207"/>
        <end position="453"/>
    </location>
</feature>
<dbReference type="InterPro" id="IPR009071">
    <property type="entry name" value="HMG_box_dom"/>
</dbReference>
<evidence type="ECO:0000256" key="4">
    <source>
        <dbReference type="SAM" id="MobiDB-lite"/>
    </source>
</evidence>
<dbReference type="PROSITE" id="PS50105">
    <property type="entry name" value="SAM_DOMAIN"/>
    <property type="match status" value="1"/>
</dbReference>
<feature type="compositionally biased region" description="Basic and acidic residues" evidence="4">
    <location>
        <begin position="215"/>
        <end position="224"/>
    </location>
</feature>
<dbReference type="InterPro" id="IPR051965">
    <property type="entry name" value="ChromReg_NeuronalGeneExpr"/>
</dbReference>
<feature type="region of interest" description="Disordered" evidence="4">
    <location>
        <begin position="57"/>
        <end position="129"/>
    </location>
</feature>
<evidence type="ECO:0000259" key="6">
    <source>
        <dbReference type="PROSITE" id="PS50118"/>
    </source>
</evidence>
<feature type="DNA-binding region" description="HMG box" evidence="3">
    <location>
        <begin position="123"/>
        <end position="189"/>
    </location>
</feature>
<feature type="compositionally biased region" description="Polar residues" evidence="4">
    <location>
        <begin position="96"/>
        <end position="105"/>
    </location>
</feature>
<dbReference type="OrthoDB" id="1919336at2759"/>
<feature type="compositionally biased region" description="Basic and acidic residues" evidence="4">
    <location>
        <begin position="374"/>
        <end position="393"/>
    </location>
</feature>
<proteinExistence type="predicted"/>
<evidence type="ECO:0000256" key="2">
    <source>
        <dbReference type="ARBA" id="ARBA00023242"/>
    </source>
</evidence>
<gene>
    <name evidence="7" type="ORF">BU24DRAFT_409227</name>
</gene>
<dbReference type="InterPro" id="IPR001660">
    <property type="entry name" value="SAM"/>
</dbReference>
<feature type="compositionally biased region" description="Polar residues" evidence="4">
    <location>
        <begin position="394"/>
        <end position="409"/>
    </location>
</feature>
<dbReference type="SUPFAM" id="SSF47095">
    <property type="entry name" value="HMG-box"/>
    <property type="match status" value="1"/>
</dbReference>
<dbReference type="Gene3D" id="1.10.30.10">
    <property type="entry name" value="High mobility group box domain"/>
    <property type="match status" value="1"/>
</dbReference>
<dbReference type="PANTHER" id="PTHR46040:SF3">
    <property type="entry name" value="HIGH MOBILITY GROUP PROTEIN 2"/>
    <property type="match status" value="1"/>
</dbReference>
<dbReference type="PANTHER" id="PTHR46040">
    <property type="entry name" value="HIGH MOBILITY GROUP PROTEIN 2"/>
    <property type="match status" value="1"/>
</dbReference>
<dbReference type="SMART" id="SM00398">
    <property type="entry name" value="HMG"/>
    <property type="match status" value="1"/>
</dbReference>
<reference evidence="7" key="1">
    <citation type="journal article" date="2020" name="Stud. Mycol.">
        <title>101 Dothideomycetes genomes: a test case for predicting lifestyles and emergence of pathogens.</title>
        <authorList>
            <person name="Haridas S."/>
            <person name="Albert R."/>
            <person name="Binder M."/>
            <person name="Bloem J."/>
            <person name="Labutti K."/>
            <person name="Salamov A."/>
            <person name="Andreopoulos B."/>
            <person name="Baker S."/>
            <person name="Barry K."/>
            <person name="Bills G."/>
            <person name="Bluhm B."/>
            <person name="Cannon C."/>
            <person name="Castanera R."/>
            <person name="Culley D."/>
            <person name="Daum C."/>
            <person name="Ezra D."/>
            <person name="Gonzalez J."/>
            <person name="Henrissat B."/>
            <person name="Kuo A."/>
            <person name="Liang C."/>
            <person name="Lipzen A."/>
            <person name="Lutzoni F."/>
            <person name="Magnuson J."/>
            <person name="Mondo S."/>
            <person name="Nolan M."/>
            <person name="Ohm R."/>
            <person name="Pangilinan J."/>
            <person name="Park H.-J."/>
            <person name="Ramirez L."/>
            <person name="Alfaro M."/>
            <person name="Sun H."/>
            <person name="Tritt A."/>
            <person name="Yoshinaga Y."/>
            <person name="Zwiers L.-H."/>
            <person name="Turgeon B."/>
            <person name="Goodwin S."/>
            <person name="Spatafora J."/>
            <person name="Crous P."/>
            <person name="Grigoriev I."/>
        </authorList>
    </citation>
    <scope>NUCLEOTIDE SEQUENCE</scope>
    <source>
        <strain evidence="7">CBS 175.79</strain>
    </source>
</reference>
<dbReference type="GO" id="GO:0010468">
    <property type="term" value="P:regulation of gene expression"/>
    <property type="evidence" value="ECO:0007669"/>
    <property type="project" value="TreeGrafter"/>
</dbReference>
<keyword evidence="1 3" id="KW-0238">DNA-binding</keyword>
<dbReference type="InterPro" id="IPR013761">
    <property type="entry name" value="SAM/pointed_sf"/>
</dbReference>
<dbReference type="Pfam" id="PF00536">
    <property type="entry name" value="SAM_1"/>
    <property type="match status" value="1"/>
</dbReference>
<accession>A0A6A5XV04</accession>
<keyword evidence="2 3" id="KW-0539">Nucleus</keyword>
<evidence type="ECO:0000259" key="5">
    <source>
        <dbReference type="PROSITE" id="PS50105"/>
    </source>
</evidence>
<feature type="compositionally biased region" description="Low complexity" evidence="4">
    <location>
        <begin position="240"/>
        <end position="252"/>
    </location>
</feature>
<organism evidence="7 8">
    <name type="scientific">Aaosphaeria arxii CBS 175.79</name>
    <dbReference type="NCBI Taxonomy" id="1450172"/>
    <lineage>
        <taxon>Eukaryota</taxon>
        <taxon>Fungi</taxon>
        <taxon>Dikarya</taxon>
        <taxon>Ascomycota</taxon>
        <taxon>Pezizomycotina</taxon>
        <taxon>Dothideomycetes</taxon>
        <taxon>Pleosporomycetidae</taxon>
        <taxon>Pleosporales</taxon>
        <taxon>Pleosporales incertae sedis</taxon>
        <taxon>Aaosphaeria</taxon>
    </lineage>
</organism>
<name>A0A6A5XV04_9PLEO</name>
<dbReference type="Gene3D" id="1.10.150.50">
    <property type="entry name" value="Transcription Factor, Ets-1"/>
    <property type="match status" value="1"/>
</dbReference>
<evidence type="ECO:0008006" key="9">
    <source>
        <dbReference type="Google" id="ProtNLM"/>
    </source>
</evidence>
<dbReference type="AlphaFoldDB" id="A0A6A5XV04"/>
<dbReference type="GeneID" id="54283303"/>
<dbReference type="Pfam" id="PF00505">
    <property type="entry name" value="HMG_box"/>
    <property type="match status" value="1"/>
</dbReference>
<sequence>MSDLRTRLERLGLSQYLEVFVSEGFDTWETVLDITESDLNALNVKLGHRRKLQRAIAETRGQSTDRPLPIALNKSTSIDGSYRSDDSATEGKSKQADPSSSTPIGASTKRKYRRHPKPDEHAPERPPSAYVIFSNQVRETLRGQDLSFTEIAKVVGERWQVLPAERREECERQANTAKEKYYAELAEYKKTSEYENYQKYLEEFKAKHAAPQKSSEGKRSKLETETSTSTRSSSHDQLERSSSNRRISSSQSDLYGLGHQLVESSPMSGPTRLPSAPSYPSESTSPAIRPLSRINSPRMAEHYSPLSVSPRSATLHKEGSYEYQSSALGREPRAQSDSNLPYSSSYGQLHNPPSTTPPSAPYSTHYASAPIDLPSRRSFREPTRLPPLTHEDTTISSDGSYTNNSNYPSTKALPVDVSKSSRMLPQPVPTLGATPSPLDRSLPPISSVQQQSDYRASSSLAALLRAGELARVADDEIMKDDASP</sequence>
<dbReference type="EMBL" id="ML978069">
    <property type="protein sequence ID" value="KAF2016074.1"/>
    <property type="molecule type" value="Genomic_DNA"/>
</dbReference>
<protein>
    <recommendedName>
        <fullName evidence="9">HMG box domain-containing protein</fullName>
    </recommendedName>
</protein>
<evidence type="ECO:0000256" key="3">
    <source>
        <dbReference type="PROSITE-ProRule" id="PRU00267"/>
    </source>
</evidence>
<dbReference type="GO" id="GO:0005634">
    <property type="term" value="C:nucleus"/>
    <property type="evidence" value="ECO:0007669"/>
    <property type="project" value="UniProtKB-UniRule"/>
</dbReference>